<gene>
    <name evidence="1" type="ORF">THAOC_22967</name>
</gene>
<comment type="caution">
    <text evidence="1">The sequence shown here is derived from an EMBL/GenBank/DDBJ whole genome shotgun (WGS) entry which is preliminary data.</text>
</comment>
<reference evidence="1 2" key="1">
    <citation type="journal article" date="2012" name="Genome Biol.">
        <title>Genome and low-iron response of an oceanic diatom adapted to chronic iron limitation.</title>
        <authorList>
            <person name="Lommer M."/>
            <person name="Specht M."/>
            <person name="Roy A.S."/>
            <person name="Kraemer L."/>
            <person name="Andreson R."/>
            <person name="Gutowska M.A."/>
            <person name="Wolf J."/>
            <person name="Bergner S.V."/>
            <person name="Schilhabel M.B."/>
            <person name="Klostermeier U.C."/>
            <person name="Beiko R.G."/>
            <person name="Rosenstiel P."/>
            <person name="Hippler M."/>
            <person name="Laroche J."/>
        </authorList>
    </citation>
    <scope>NUCLEOTIDE SEQUENCE [LARGE SCALE GENOMIC DNA]</scope>
    <source>
        <strain evidence="1 2">CCMP1005</strain>
    </source>
</reference>
<keyword evidence="2" id="KW-1185">Reference proteome</keyword>
<dbReference type="AlphaFoldDB" id="K0RVL9"/>
<sequence>MEAIVRFLQREHNVEAQVSQLRLERKRVTLFAKTFIRSSLVPGAMRRKGFETRAAPPSQISPSLIWLIIYRPLRRVGTLAT</sequence>
<dbReference type="Proteomes" id="UP000266841">
    <property type="component" value="Unassembled WGS sequence"/>
</dbReference>
<proteinExistence type="predicted"/>
<evidence type="ECO:0000313" key="1">
    <source>
        <dbReference type="EMBL" id="EJK57035.1"/>
    </source>
</evidence>
<evidence type="ECO:0000313" key="2">
    <source>
        <dbReference type="Proteomes" id="UP000266841"/>
    </source>
</evidence>
<protein>
    <submittedName>
        <fullName evidence="1">Uncharacterized protein</fullName>
    </submittedName>
</protein>
<name>K0RVL9_THAOC</name>
<dbReference type="EMBL" id="AGNL01029753">
    <property type="protein sequence ID" value="EJK57035.1"/>
    <property type="molecule type" value="Genomic_DNA"/>
</dbReference>
<organism evidence="1 2">
    <name type="scientific">Thalassiosira oceanica</name>
    <name type="common">Marine diatom</name>
    <dbReference type="NCBI Taxonomy" id="159749"/>
    <lineage>
        <taxon>Eukaryota</taxon>
        <taxon>Sar</taxon>
        <taxon>Stramenopiles</taxon>
        <taxon>Ochrophyta</taxon>
        <taxon>Bacillariophyta</taxon>
        <taxon>Coscinodiscophyceae</taxon>
        <taxon>Thalassiosirophycidae</taxon>
        <taxon>Thalassiosirales</taxon>
        <taxon>Thalassiosiraceae</taxon>
        <taxon>Thalassiosira</taxon>
    </lineage>
</organism>
<accession>K0RVL9</accession>